<proteinExistence type="predicted"/>
<gene>
    <name evidence="1" type="ORF">AVEN_215177_1</name>
</gene>
<name>A0A4Y2FRS6_ARAVE</name>
<dbReference type="Gene3D" id="3.30.420.10">
    <property type="entry name" value="Ribonuclease H-like superfamily/Ribonuclease H"/>
    <property type="match status" value="1"/>
</dbReference>
<dbReference type="EMBL" id="BGPR01001014">
    <property type="protein sequence ID" value="GBM43049.1"/>
    <property type="molecule type" value="Genomic_DNA"/>
</dbReference>
<accession>A0A4Y2FRS6</accession>
<dbReference type="Proteomes" id="UP000499080">
    <property type="component" value="Unassembled WGS sequence"/>
</dbReference>
<keyword evidence="2" id="KW-1185">Reference proteome</keyword>
<dbReference type="GO" id="GO:0003676">
    <property type="term" value="F:nucleic acid binding"/>
    <property type="evidence" value="ECO:0007669"/>
    <property type="project" value="InterPro"/>
</dbReference>
<sequence>MTLGLISIQKFSLSSFQIISQQQRRKYRLTSFKVRRRLHHQEFYATRPLVYTPLNRRQKSARLRWAGEHVIGTDSNGHLLFTDEPGFTLGSDSSRVLLWRENRQHHQSKIVVRHSYRGGGIRESIKVFDSAKTSSPSRILFNKITCVYPS</sequence>
<protein>
    <recommendedName>
        <fullName evidence="3">Transposase Tc1-like domain-containing protein</fullName>
    </recommendedName>
</protein>
<reference evidence="1 2" key="1">
    <citation type="journal article" date="2019" name="Sci. Rep.">
        <title>Orb-weaving spider Araneus ventricosus genome elucidates the spidroin gene catalogue.</title>
        <authorList>
            <person name="Kono N."/>
            <person name="Nakamura H."/>
            <person name="Ohtoshi R."/>
            <person name="Moran D.A.P."/>
            <person name="Shinohara A."/>
            <person name="Yoshida Y."/>
            <person name="Fujiwara M."/>
            <person name="Mori M."/>
            <person name="Tomita M."/>
            <person name="Arakawa K."/>
        </authorList>
    </citation>
    <scope>NUCLEOTIDE SEQUENCE [LARGE SCALE GENOMIC DNA]</scope>
</reference>
<organism evidence="1 2">
    <name type="scientific">Araneus ventricosus</name>
    <name type="common">Orbweaver spider</name>
    <name type="synonym">Epeira ventricosa</name>
    <dbReference type="NCBI Taxonomy" id="182803"/>
    <lineage>
        <taxon>Eukaryota</taxon>
        <taxon>Metazoa</taxon>
        <taxon>Ecdysozoa</taxon>
        <taxon>Arthropoda</taxon>
        <taxon>Chelicerata</taxon>
        <taxon>Arachnida</taxon>
        <taxon>Araneae</taxon>
        <taxon>Araneomorphae</taxon>
        <taxon>Entelegynae</taxon>
        <taxon>Araneoidea</taxon>
        <taxon>Araneidae</taxon>
        <taxon>Araneus</taxon>
    </lineage>
</organism>
<evidence type="ECO:0000313" key="1">
    <source>
        <dbReference type="EMBL" id="GBM43049.1"/>
    </source>
</evidence>
<comment type="caution">
    <text evidence="1">The sequence shown here is derived from an EMBL/GenBank/DDBJ whole genome shotgun (WGS) entry which is preliminary data.</text>
</comment>
<evidence type="ECO:0000313" key="2">
    <source>
        <dbReference type="Proteomes" id="UP000499080"/>
    </source>
</evidence>
<dbReference type="InterPro" id="IPR036397">
    <property type="entry name" value="RNaseH_sf"/>
</dbReference>
<evidence type="ECO:0008006" key="3">
    <source>
        <dbReference type="Google" id="ProtNLM"/>
    </source>
</evidence>
<dbReference type="AlphaFoldDB" id="A0A4Y2FRS6"/>